<name>A0ABR5SG60_9BACT</name>
<protein>
    <submittedName>
        <fullName evidence="2">Toxin Fic</fullName>
        <ecNumber evidence="2">2.7.7.-</ecNumber>
    </submittedName>
</protein>
<feature type="domain" description="Fido" evidence="1">
    <location>
        <begin position="50"/>
        <end position="177"/>
    </location>
</feature>
<keyword evidence="2" id="KW-0808">Transferase</keyword>
<comment type="caution">
    <text evidence="2">The sequence shown here is derived from an EMBL/GenBank/DDBJ whole genome shotgun (WGS) entry which is preliminary data.</text>
</comment>
<dbReference type="SUPFAM" id="SSF140931">
    <property type="entry name" value="Fic-like"/>
    <property type="match status" value="1"/>
</dbReference>
<gene>
    <name evidence="2" type="ORF">ASN18_2708</name>
</gene>
<proteinExistence type="predicted"/>
<accession>A0ABR5SG60</accession>
<dbReference type="PANTHER" id="PTHR13504">
    <property type="entry name" value="FIDO DOMAIN-CONTAINING PROTEIN DDB_G0283145"/>
    <property type="match status" value="1"/>
</dbReference>
<dbReference type="GO" id="GO:0016779">
    <property type="term" value="F:nucleotidyltransferase activity"/>
    <property type="evidence" value="ECO:0007669"/>
    <property type="project" value="UniProtKB-KW"/>
</dbReference>
<organism evidence="2 3">
    <name type="scientific">Candidatus Magnetominusculus xianensis</name>
    <dbReference type="NCBI Taxonomy" id="1748249"/>
    <lineage>
        <taxon>Bacteria</taxon>
        <taxon>Pseudomonadati</taxon>
        <taxon>Nitrospirota</taxon>
        <taxon>Nitrospiria</taxon>
        <taxon>Nitrospirales</taxon>
        <taxon>Nitrospiraceae</taxon>
        <taxon>Candidatus Magnetominusculus</taxon>
    </lineage>
</organism>
<evidence type="ECO:0000313" key="2">
    <source>
        <dbReference type="EMBL" id="KWT79611.1"/>
    </source>
</evidence>
<dbReference type="PANTHER" id="PTHR13504:SF38">
    <property type="entry name" value="FIDO DOMAIN-CONTAINING PROTEIN"/>
    <property type="match status" value="1"/>
</dbReference>
<reference evidence="2 3" key="1">
    <citation type="submission" date="2015-11" db="EMBL/GenBank/DDBJ databases">
        <authorList>
            <person name="Lin W."/>
        </authorList>
    </citation>
    <scope>NUCLEOTIDE SEQUENCE [LARGE SCALE GENOMIC DNA]</scope>
    <source>
        <strain evidence="2 3">HCH-1</strain>
    </source>
</reference>
<dbReference type="InterPro" id="IPR036597">
    <property type="entry name" value="Fido-like_dom_sf"/>
</dbReference>
<keyword evidence="2" id="KW-0548">Nucleotidyltransferase</keyword>
<dbReference type="InterPro" id="IPR003812">
    <property type="entry name" value="Fido"/>
</dbReference>
<dbReference type="EC" id="2.7.7.-" evidence="2"/>
<evidence type="ECO:0000259" key="1">
    <source>
        <dbReference type="PROSITE" id="PS51459"/>
    </source>
</evidence>
<dbReference type="PROSITE" id="PS51459">
    <property type="entry name" value="FIDO"/>
    <property type="match status" value="1"/>
</dbReference>
<dbReference type="Pfam" id="PF02661">
    <property type="entry name" value="Fic"/>
    <property type="match status" value="1"/>
</dbReference>
<dbReference type="InterPro" id="IPR040198">
    <property type="entry name" value="Fido_containing"/>
</dbReference>
<sequence>MRLALRQTFESVLASIPLDRAKSLTLRGHNTTRLLRKLTGFYCPVFAAKINSPARCAHHRIGLAARVFKRPLLSRLILMICRNFLKTLNSFGTDSTCLILIKMAISHYQFETIHPFNDGNGRVGRMLIGLHLIELGILRKPTLWISLKDIKGLIMTPSRLYVNVMIWINGLSFSFQR</sequence>
<evidence type="ECO:0000313" key="3">
    <source>
        <dbReference type="Proteomes" id="UP000060487"/>
    </source>
</evidence>
<keyword evidence="3" id="KW-1185">Reference proteome</keyword>
<dbReference type="Proteomes" id="UP000060487">
    <property type="component" value="Unassembled WGS sequence"/>
</dbReference>
<dbReference type="Gene3D" id="1.10.3290.10">
    <property type="entry name" value="Fido-like domain"/>
    <property type="match status" value="1"/>
</dbReference>
<dbReference type="EMBL" id="LNQR01000103">
    <property type="protein sequence ID" value="KWT79611.1"/>
    <property type="molecule type" value="Genomic_DNA"/>
</dbReference>